<dbReference type="Gene3D" id="1.10.533.10">
    <property type="entry name" value="Death Domain, Fas"/>
    <property type="match status" value="1"/>
</dbReference>
<evidence type="ECO:0000256" key="18">
    <source>
        <dbReference type="ARBA" id="ARBA00080846"/>
    </source>
</evidence>
<dbReference type="Ensembl" id="ENSECAT00000078236.2">
    <property type="protein sequence ID" value="ENSECAP00000053952.1"/>
    <property type="gene ID" value="ENSECAG00000024367.4"/>
</dbReference>
<evidence type="ECO:0000256" key="5">
    <source>
        <dbReference type="ARBA" id="ARBA00022490"/>
    </source>
</evidence>
<evidence type="ECO:0000313" key="28">
    <source>
        <dbReference type="VGNC" id="VGNC:52358"/>
    </source>
</evidence>
<comment type="subcellular location">
    <subcellularLocation>
        <location evidence="1">Cell membrane</location>
    </subcellularLocation>
    <subcellularLocation>
        <location evidence="2">Cytoplasm</location>
    </subcellularLocation>
</comment>
<keyword evidence="8" id="KW-0378">Hydrolase</keyword>
<dbReference type="GO" id="GO:0032991">
    <property type="term" value="C:protein-containing complex"/>
    <property type="evidence" value="ECO:0007669"/>
    <property type="project" value="UniProtKB-ARBA"/>
</dbReference>
<dbReference type="InterPro" id="IPR002138">
    <property type="entry name" value="Pept_C14_p10"/>
</dbReference>
<evidence type="ECO:0000256" key="9">
    <source>
        <dbReference type="ARBA" id="ARBA00022807"/>
    </source>
</evidence>
<dbReference type="EC" id="3.4.22.36" evidence="15"/>
<dbReference type="Gene3D" id="3.40.50.1460">
    <property type="match status" value="1"/>
</dbReference>
<dbReference type="Bgee" id="ENSECAG00000024367">
    <property type="expression patterns" value="Expressed in blood and 19 other cell types or tissues"/>
</dbReference>
<gene>
    <name evidence="26 28" type="primary">CASP1</name>
</gene>
<keyword evidence="4" id="KW-1003">Cell membrane</keyword>
<dbReference type="PROSITE" id="PS50208">
    <property type="entry name" value="CASPASE_P20"/>
    <property type="match status" value="1"/>
</dbReference>
<evidence type="ECO:0000256" key="22">
    <source>
        <dbReference type="RuleBase" id="RU003971"/>
    </source>
</evidence>
<dbReference type="InterPro" id="IPR029030">
    <property type="entry name" value="Caspase-like_dom_sf"/>
</dbReference>
<evidence type="ECO:0000256" key="16">
    <source>
        <dbReference type="ARBA" id="ARBA00068181"/>
    </source>
</evidence>
<dbReference type="PIRSF" id="PIRSF038001">
    <property type="entry name" value="Caspase_ICE"/>
    <property type="match status" value="1"/>
</dbReference>
<dbReference type="GO" id="GO:0005737">
    <property type="term" value="C:cytoplasm"/>
    <property type="evidence" value="ECO:0007669"/>
    <property type="project" value="UniProtKB-SubCell"/>
</dbReference>
<accession>A0A5F5Q1X0</accession>
<proteinExistence type="inferred from homology"/>
<evidence type="ECO:0000256" key="7">
    <source>
        <dbReference type="ARBA" id="ARBA00022703"/>
    </source>
</evidence>
<dbReference type="Pfam" id="PF00619">
    <property type="entry name" value="CARD"/>
    <property type="match status" value="1"/>
</dbReference>
<dbReference type="InterPro" id="IPR016129">
    <property type="entry name" value="Caspase_his_AS"/>
</dbReference>
<protein>
    <recommendedName>
        <fullName evidence="16">Caspase-1</fullName>
        <ecNumber evidence="15">3.4.22.36</ecNumber>
    </recommendedName>
    <alternativeName>
        <fullName evidence="20">Interleukin-1 beta convertase</fullName>
    </alternativeName>
    <alternativeName>
        <fullName evidence="17">Interleukin-1 beta-converting enzyme</fullName>
    </alternativeName>
    <alternativeName>
        <fullName evidence="18 19">p45</fullName>
    </alternativeName>
</protein>
<comment type="similarity">
    <text evidence="3 22">Belongs to the peptidase C14A family.</text>
</comment>
<dbReference type="VGNC" id="VGNC:52358">
    <property type="gene designation" value="CASP1"/>
</dbReference>
<dbReference type="InterPro" id="IPR011029">
    <property type="entry name" value="DEATH-like_dom_sf"/>
</dbReference>
<keyword evidence="10" id="KW-0832">Ubl conjugation</keyword>
<evidence type="ECO:0000256" key="11">
    <source>
        <dbReference type="ARBA" id="ARBA00023136"/>
    </source>
</evidence>
<dbReference type="SMART" id="SM00114">
    <property type="entry name" value="CARD"/>
    <property type="match status" value="1"/>
</dbReference>
<evidence type="ECO:0000256" key="2">
    <source>
        <dbReference type="ARBA" id="ARBA00004496"/>
    </source>
</evidence>
<evidence type="ECO:0000259" key="25">
    <source>
        <dbReference type="PROSITE" id="PS50209"/>
    </source>
</evidence>
<evidence type="ECO:0000256" key="4">
    <source>
        <dbReference type="ARBA" id="ARBA00022475"/>
    </source>
</evidence>
<keyword evidence="6" id="KW-0645">Protease</keyword>
<keyword evidence="11" id="KW-0472">Membrane</keyword>
<evidence type="ECO:0000256" key="15">
    <source>
        <dbReference type="ARBA" id="ARBA00066470"/>
    </source>
</evidence>
<dbReference type="PANTHER" id="PTHR47901">
    <property type="entry name" value="CASPASE RECRUITMENT DOMAIN-CONTAINING PROTEIN 18"/>
    <property type="match status" value="1"/>
</dbReference>
<keyword evidence="5" id="KW-0963">Cytoplasm</keyword>
<evidence type="ECO:0000259" key="24">
    <source>
        <dbReference type="PROSITE" id="PS50208"/>
    </source>
</evidence>
<evidence type="ECO:0000256" key="10">
    <source>
        <dbReference type="ARBA" id="ARBA00022843"/>
    </source>
</evidence>
<dbReference type="InterPro" id="IPR033139">
    <property type="entry name" value="Caspase_cys_AS"/>
</dbReference>
<evidence type="ECO:0000256" key="13">
    <source>
        <dbReference type="ARBA" id="ARBA00050375"/>
    </source>
</evidence>
<reference evidence="26" key="2">
    <citation type="submission" date="2025-08" db="UniProtKB">
        <authorList>
            <consortium name="Ensembl"/>
        </authorList>
    </citation>
    <scope>IDENTIFICATION</scope>
    <source>
        <strain evidence="26">Thoroughbred</strain>
    </source>
</reference>
<feature type="active site" evidence="21">
    <location>
        <position position="217"/>
    </location>
</feature>
<dbReference type="FunFam" id="1.10.533.10:FF:000031">
    <property type="entry name" value="Caspase 1, isoform CRA_b"/>
    <property type="match status" value="1"/>
</dbReference>
<dbReference type="ExpressionAtlas" id="A0A5F5Q1X0">
    <property type="expression patterns" value="baseline"/>
</dbReference>
<dbReference type="PROSITE" id="PS01122">
    <property type="entry name" value="CASPASE_CYS"/>
    <property type="match status" value="1"/>
</dbReference>
<dbReference type="PANTHER" id="PTHR47901:SF3">
    <property type="entry name" value="CASPASE-1"/>
    <property type="match status" value="1"/>
</dbReference>
<evidence type="ECO:0000256" key="17">
    <source>
        <dbReference type="ARBA" id="ARBA00078083"/>
    </source>
</evidence>
<dbReference type="InterPro" id="IPR001309">
    <property type="entry name" value="Pept_C14_p20"/>
</dbReference>
<feature type="active site" evidence="21">
    <location>
        <position position="265"/>
    </location>
</feature>
<dbReference type="FunFam" id="3.40.50.1460:FF:000007">
    <property type="entry name" value="Caspase-1"/>
    <property type="match status" value="1"/>
</dbReference>
<dbReference type="InterPro" id="IPR001315">
    <property type="entry name" value="CARD"/>
</dbReference>
<evidence type="ECO:0000256" key="14">
    <source>
        <dbReference type="ARBA" id="ARBA00063177"/>
    </source>
</evidence>
<dbReference type="GO" id="GO:0004197">
    <property type="term" value="F:cysteine-type endopeptidase activity"/>
    <property type="evidence" value="ECO:0007669"/>
    <property type="project" value="InterPro"/>
</dbReference>
<evidence type="ECO:0000313" key="27">
    <source>
        <dbReference type="Proteomes" id="UP000002281"/>
    </source>
</evidence>
<name>A0A5F5Q1X0_HORSE</name>
<feature type="domain" description="Caspase family p10" evidence="23">
    <location>
        <begin position="297"/>
        <end position="382"/>
    </location>
</feature>
<feature type="domain" description="CARD" evidence="25">
    <location>
        <begin position="1"/>
        <end position="91"/>
    </location>
</feature>
<dbReference type="SUPFAM" id="SSF47986">
    <property type="entry name" value="DEATH domain"/>
    <property type="match status" value="1"/>
</dbReference>
<dbReference type="GO" id="GO:0032496">
    <property type="term" value="P:response to lipopolysaccharide"/>
    <property type="evidence" value="ECO:0007669"/>
    <property type="project" value="UniProtKB-ARBA"/>
</dbReference>
<sequence length="384" mass="43119">MAGNVLKEKRRLFIRSVGTGTVNSLLDELLEKRVLNQEEMEKVRDENATVMDKARALIDAVIRKGPQACQIFIGHICEDDPHLAETLRLSSALQAMPDDLAKLALSGPKVSLKLCSPEVVERIWKEKSAEMYPIMGKSMTRTRLALIICNTEFDNLSRRAGAEVDIASMKVLLEGLGYSVEVKENLTALDMTTELKAFAARPEHRSSDSTFLVFMSHGIREGICGKKFSEKVPDVLEVNTIFQIFNTRNCPNLRDKPKVIIIQACRGENQGVVWLKDSTGTSGNSSSLAPDDFEDDAIKKAHVEKDFIAFCSSTPDTVSWRSPTTGSVFIEKLIENLQEYAWSCDLEEIFRKVRLSFELPDARAQMPTAERVTLTRRFYLFPGY</sequence>
<evidence type="ECO:0000256" key="3">
    <source>
        <dbReference type="ARBA" id="ARBA00010134"/>
    </source>
</evidence>
<dbReference type="Proteomes" id="UP000002281">
    <property type="component" value="Chromosome 7"/>
</dbReference>
<evidence type="ECO:0000256" key="12">
    <source>
        <dbReference type="ARBA" id="ARBA00023145"/>
    </source>
</evidence>
<keyword evidence="7" id="KW-0053">Apoptosis</keyword>
<dbReference type="Pfam" id="PF00656">
    <property type="entry name" value="Peptidase_C14"/>
    <property type="match status" value="1"/>
</dbReference>
<dbReference type="PROSITE" id="PS50207">
    <property type="entry name" value="CASPASE_P10"/>
    <property type="match status" value="1"/>
</dbReference>
<reference evidence="26" key="3">
    <citation type="submission" date="2025-09" db="UniProtKB">
        <authorList>
            <consortium name="Ensembl"/>
        </authorList>
    </citation>
    <scope>IDENTIFICATION</scope>
    <source>
        <strain evidence="26">Thoroughbred</strain>
    </source>
</reference>
<dbReference type="AlphaFoldDB" id="A0A5F5Q1X0"/>
<dbReference type="GO" id="GO:0032731">
    <property type="term" value="P:positive regulation of interleukin-1 beta production"/>
    <property type="evidence" value="ECO:0007669"/>
    <property type="project" value="UniProtKB-ARBA"/>
</dbReference>
<dbReference type="PRINTS" id="PR00376">
    <property type="entry name" value="IL1BCENZYME"/>
</dbReference>
<evidence type="ECO:0000256" key="8">
    <source>
        <dbReference type="ARBA" id="ARBA00022801"/>
    </source>
</evidence>
<dbReference type="GO" id="GO:0006915">
    <property type="term" value="P:apoptotic process"/>
    <property type="evidence" value="ECO:0007669"/>
    <property type="project" value="UniProtKB-KW"/>
</dbReference>
<dbReference type="InterPro" id="IPR002398">
    <property type="entry name" value="Pept_C14"/>
</dbReference>
<evidence type="ECO:0000313" key="26">
    <source>
        <dbReference type="Ensembl" id="ENSECAP00000053952.1"/>
    </source>
</evidence>
<feature type="domain" description="Caspase family p20" evidence="24">
    <location>
        <begin position="141"/>
        <end position="269"/>
    </location>
</feature>
<dbReference type="GO" id="GO:0042981">
    <property type="term" value="P:regulation of apoptotic process"/>
    <property type="evidence" value="ECO:0007669"/>
    <property type="project" value="InterPro"/>
</dbReference>
<evidence type="ECO:0000256" key="6">
    <source>
        <dbReference type="ARBA" id="ARBA00022670"/>
    </source>
</evidence>
<evidence type="ECO:0000256" key="20">
    <source>
        <dbReference type="ARBA" id="ARBA00081790"/>
    </source>
</evidence>
<dbReference type="GO" id="GO:0005886">
    <property type="term" value="C:plasma membrane"/>
    <property type="evidence" value="ECO:0007669"/>
    <property type="project" value="UniProtKB-SubCell"/>
</dbReference>
<dbReference type="SMART" id="SM00115">
    <property type="entry name" value="CASc"/>
    <property type="match status" value="1"/>
</dbReference>
<dbReference type="InterPro" id="IPR015917">
    <property type="entry name" value="Pept_C14A"/>
</dbReference>
<dbReference type="PROSITE" id="PS01121">
    <property type="entry name" value="CASPASE_HIS"/>
    <property type="match status" value="1"/>
</dbReference>
<dbReference type="GeneTree" id="ENSGT00940000159114"/>
<evidence type="ECO:0000256" key="19">
    <source>
        <dbReference type="ARBA" id="ARBA00081401"/>
    </source>
</evidence>
<dbReference type="InterPro" id="IPR011600">
    <property type="entry name" value="Pept_C14_caspase"/>
</dbReference>
<dbReference type="SUPFAM" id="SSF52129">
    <property type="entry name" value="Caspase-like"/>
    <property type="match status" value="1"/>
</dbReference>
<evidence type="ECO:0000256" key="1">
    <source>
        <dbReference type="ARBA" id="ARBA00004236"/>
    </source>
</evidence>
<comment type="subunit">
    <text evidence="14">Heterotetramer that consists of two anti-parallel arranged heterodimers, each one formed by a 20 kDa (Caspase-1 subunit p20) and a 10 kDa (Caspase-1 subunit p10) subunit. May be a component of the inflammasome, a protein complex which also includes PYCARD, CARD8 and NLRP2 and whose function would be the activation of pro-inflammatory caspases. Component of the AIM2 PANoptosome complex, a multiprotein complex that drives inflammatory cell death (PANoptosis). Both the p10 and p20 subunits interact with MEFV. Interacts with CARD17P/INCA and CARD18. Interacts with SERPINB1; this interaction regulates CASP1 activity.</text>
</comment>
<evidence type="ECO:0000256" key="21">
    <source>
        <dbReference type="PIRSR" id="PIRSR038001-1"/>
    </source>
</evidence>
<comment type="catalytic activity">
    <reaction evidence="13">
        <text>Strict requirement for an Asp residue at position P1 and has a preferred cleavage sequence of Tyr-Val-Ala-Asp-|-.</text>
        <dbReference type="EC" id="3.4.22.36"/>
    </reaction>
</comment>
<evidence type="ECO:0000259" key="23">
    <source>
        <dbReference type="PROSITE" id="PS50207"/>
    </source>
</evidence>
<keyword evidence="12" id="KW-0865">Zymogen</keyword>
<organism evidence="26 27">
    <name type="scientific">Equus caballus</name>
    <name type="common">Horse</name>
    <dbReference type="NCBI Taxonomy" id="9796"/>
    <lineage>
        <taxon>Eukaryota</taxon>
        <taxon>Metazoa</taxon>
        <taxon>Chordata</taxon>
        <taxon>Craniata</taxon>
        <taxon>Vertebrata</taxon>
        <taxon>Euteleostomi</taxon>
        <taxon>Mammalia</taxon>
        <taxon>Eutheria</taxon>
        <taxon>Laurasiatheria</taxon>
        <taxon>Perissodactyla</taxon>
        <taxon>Equidae</taxon>
        <taxon>Equus</taxon>
    </lineage>
</organism>
<reference evidence="26 27" key="1">
    <citation type="journal article" date="2009" name="Science">
        <title>Genome sequence, comparative analysis, and population genetics of the domestic horse.</title>
        <authorList>
            <consortium name="Broad Institute Genome Sequencing Platform"/>
            <consortium name="Broad Institute Whole Genome Assembly Team"/>
            <person name="Wade C.M."/>
            <person name="Giulotto E."/>
            <person name="Sigurdsson S."/>
            <person name="Zoli M."/>
            <person name="Gnerre S."/>
            <person name="Imsland F."/>
            <person name="Lear T.L."/>
            <person name="Adelson D.L."/>
            <person name="Bailey E."/>
            <person name="Bellone R.R."/>
            <person name="Bloecker H."/>
            <person name="Distl O."/>
            <person name="Edgar R.C."/>
            <person name="Garber M."/>
            <person name="Leeb T."/>
            <person name="Mauceli E."/>
            <person name="MacLeod J.N."/>
            <person name="Penedo M.C.T."/>
            <person name="Raison J.M."/>
            <person name="Sharpe T."/>
            <person name="Vogel J."/>
            <person name="Andersson L."/>
            <person name="Antczak D.F."/>
            <person name="Biagi T."/>
            <person name="Binns M.M."/>
            <person name="Chowdhary B.P."/>
            <person name="Coleman S.J."/>
            <person name="Della Valle G."/>
            <person name="Fryc S."/>
            <person name="Guerin G."/>
            <person name="Hasegawa T."/>
            <person name="Hill E.W."/>
            <person name="Jurka J."/>
            <person name="Kiialainen A."/>
            <person name="Lindgren G."/>
            <person name="Liu J."/>
            <person name="Magnani E."/>
            <person name="Mickelson J.R."/>
            <person name="Murray J."/>
            <person name="Nergadze S.G."/>
            <person name="Onofrio R."/>
            <person name="Pedroni S."/>
            <person name="Piras M.F."/>
            <person name="Raudsepp T."/>
            <person name="Rocchi M."/>
            <person name="Roeed K.H."/>
            <person name="Ryder O.A."/>
            <person name="Searle S."/>
            <person name="Skow L."/>
            <person name="Swinburne J.E."/>
            <person name="Syvaenen A.C."/>
            <person name="Tozaki T."/>
            <person name="Valberg S.J."/>
            <person name="Vaudin M."/>
            <person name="White J.R."/>
            <person name="Zody M.C."/>
            <person name="Lander E.S."/>
            <person name="Lindblad-Toh K."/>
        </authorList>
    </citation>
    <scope>NUCLEOTIDE SEQUENCE [LARGE SCALE GENOMIC DNA]</scope>
    <source>
        <strain evidence="26 27">Thoroughbred</strain>
    </source>
</reference>
<dbReference type="GO" id="GO:0006954">
    <property type="term" value="P:inflammatory response"/>
    <property type="evidence" value="ECO:0007669"/>
    <property type="project" value="UniProtKB-ARBA"/>
</dbReference>
<dbReference type="CDD" id="cd00032">
    <property type="entry name" value="CASc"/>
    <property type="match status" value="1"/>
</dbReference>
<dbReference type="GO" id="GO:0006508">
    <property type="term" value="P:proteolysis"/>
    <property type="evidence" value="ECO:0007669"/>
    <property type="project" value="UniProtKB-KW"/>
</dbReference>
<dbReference type="PROSITE" id="PS50209">
    <property type="entry name" value="CARD"/>
    <property type="match status" value="1"/>
</dbReference>
<dbReference type="CDD" id="cd08325">
    <property type="entry name" value="CARD_CASP1-like"/>
    <property type="match status" value="1"/>
</dbReference>
<keyword evidence="27" id="KW-1185">Reference proteome</keyword>
<keyword evidence="9" id="KW-0788">Thiol protease</keyword>